<keyword evidence="1" id="KW-0347">Helicase</keyword>
<dbReference type="GO" id="GO:0004386">
    <property type="term" value="F:helicase activity"/>
    <property type="evidence" value="ECO:0007669"/>
    <property type="project" value="UniProtKB-KW"/>
</dbReference>
<organism evidence="1 2">
    <name type="scientific">Trichonephila clavata</name>
    <name type="common">Joro spider</name>
    <name type="synonym">Nephila clavata</name>
    <dbReference type="NCBI Taxonomy" id="2740835"/>
    <lineage>
        <taxon>Eukaryota</taxon>
        <taxon>Metazoa</taxon>
        <taxon>Ecdysozoa</taxon>
        <taxon>Arthropoda</taxon>
        <taxon>Chelicerata</taxon>
        <taxon>Arachnida</taxon>
        <taxon>Araneae</taxon>
        <taxon>Araneomorphae</taxon>
        <taxon>Entelegynae</taxon>
        <taxon>Araneoidea</taxon>
        <taxon>Nephilidae</taxon>
        <taxon>Trichonephila</taxon>
    </lineage>
</organism>
<reference evidence="1" key="1">
    <citation type="submission" date="2020-07" db="EMBL/GenBank/DDBJ databases">
        <title>Multicomponent nature underlies the extraordinary mechanical properties of spider dragline silk.</title>
        <authorList>
            <person name="Kono N."/>
            <person name="Nakamura H."/>
            <person name="Mori M."/>
            <person name="Yoshida Y."/>
            <person name="Ohtoshi R."/>
            <person name="Malay A.D."/>
            <person name="Moran D.A.P."/>
            <person name="Tomita M."/>
            <person name="Numata K."/>
            <person name="Arakawa K."/>
        </authorList>
    </citation>
    <scope>NUCLEOTIDE SEQUENCE</scope>
</reference>
<proteinExistence type="predicted"/>
<dbReference type="AlphaFoldDB" id="A0A8X6HRL8"/>
<evidence type="ECO:0000313" key="2">
    <source>
        <dbReference type="Proteomes" id="UP000887116"/>
    </source>
</evidence>
<keyword evidence="1" id="KW-0547">Nucleotide-binding</keyword>
<sequence length="127" mass="15204">MHSPQMLRDLFTVMLQVCASSNPNQLWINHQESLSEDAVYQVRIQQRNMDLEFNIEIFNEALIIIEDKFRSLEGSDLKSIGLPRLNRDSNTIDDVLKERTYNVSEFRKFLEKNKDKCFQIKEKYFRR</sequence>
<protein>
    <submittedName>
        <fullName evidence="1">ATP-dependent DNA helicase</fullName>
    </submittedName>
</protein>
<dbReference type="EMBL" id="BMAO01028979">
    <property type="protein sequence ID" value="GFR28633.1"/>
    <property type="molecule type" value="Genomic_DNA"/>
</dbReference>
<keyword evidence="1" id="KW-0067">ATP-binding</keyword>
<accession>A0A8X6HRL8</accession>
<keyword evidence="2" id="KW-1185">Reference proteome</keyword>
<gene>
    <name evidence="1" type="primary">X975_25623</name>
    <name evidence="1" type="ORF">TNCT_65691</name>
</gene>
<name>A0A8X6HRL8_TRICU</name>
<keyword evidence="1" id="KW-0378">Hydrolase</keyword>
<dbReference type="Proteomes" id="UP000887116">
    <property type="component" value="Unassembled WGS sequence"/>
</dbReference>
<dbReference type="OrthoDB" id="6422725at2759"/>
<comment type="caution">
    <text evidence="1">The sequence shown here is derived from an EMBL/GenBank/DDBJ whole genome shotgun (WGS) entry which is preliminary data.</text>
</comment>
<evidence type="ECO:0000313" key="1">
    <source>
        <dbReference type="EMBL" id="GFR28633.1"/>
    </source>
</evidence>